<evidence type="ECO:0000256" key="1">
    <source>
        <dbReference type="SAM" id="MobiDB-lite"/>
    </source>
</evidence>
<keyword evidence="3" id="KW-1185">Reference proteome</keyword>
<protein>
    <submittedName>
        <fullName evidence="2">Uncharacterized protein</fullName>
    </submittedName>
</protein>
<dbReference type="AlphaFoldDB" id="A0A6A6ZNW1"/>
<organism evidence="2 3">
    <name type="scientific">Ophiobolus disseminans</name>
    <dbReference type="NCBI Taxonomy" id="1469910"/>
    <lineage>
        <taxon>Eukaryota</taxon>
        <taxon>Fungi</taxon>
        <taxon>Dikarya</taxon>
        <taxon>Ascomycota</taxon>
        <taxon>Pezizomycotina</taxon>
        <taxon>Dothideomycetes</taxon>
        <taxon>Pleosporomycetidae</taxon>
        <taxon>Pleosporales</taxon>
        <taxon>Pleosporineae</taxon>
        <taxon>Phaeosphaeriaceae</taxon>
        <taxon>Ophiobolus</taxon>
    </lineage>
</organism>
<dbReference type="OrthoDB" id="3799287at2759"/>
<feature type="compositionally biased region" description="Pro residues" evidence="1">
    <location>
        <begin position="362"/>
        <end position="382"/>
    </location>
</feature>
<dbReference type="Proteomes" id="UP000799424">
    <property type="component" value="Unassembled WGS sequence"/>
</dbReference>
<feature type="region of interest" description="Disordered" evidence="1">
    <location>
        <begin position="353"/>
        <end position="410"/>
    </location>
</feature>
<reference evidence="2" key="1">
    <citation type="journal article" date="2020" name="Stud. Mycol.">
        <title>101 Dothideomycetes genomes: a test case for predicting lifestyles and emergence of pathogens.</title>
        <authorList>
            <person name="Haridas S."/>
            <person name="Albert R."/>
            <person name="Binder M."/>
            <person name="Bloem J."/>
            <person name="Labutti K."/>
            <person name="Salamov A."/>
            <person name="Andreopoulos B."/>
            <person name="Baker S."/>
            <person name="Barry K."/>
            <person name="Bills G."/>
            <person name="Bluhm B."/>
            <person name="Cannon C."/>
            <person name="Castanera R."/>
            <person name="Culley D."/>
            <person name="Daum C."/>
            <person name="Ezra D."/>
            <person name="Gonzalez J."/>
            <person name="Henrissat B."/>
            <person name="Kuo A."/>
            <person name="Liang C."/>
            <person name="Lipzen A."/>
            <person name="Lutzoni F."/>
            <person name="Magnuson J."/>
            <person name="Mondo S."/>
            <person name="Nolan M."/>
            <person name="Ohm R."/>
            <person name="Pangilinan J."/>
            <person name="Park H.-J."/>
            <person name="Ramirez L."/>
            <person name="Alfaro M."/>
            <person name="Sun H."/>
            <person name="Tritt A."/>
            <person name="Yoshinaga Y."/>
            <person name="Zwiers L.-H."/>
            <person name="Turgeon B."/>
            <person name="Goodwin S."/>
            <person name="Spatafora J."/>
            <person name="Crous P."/>
            <person name="Grigoriev I."/>
        </authorList>
    </citation>
    <scope>NUCLEOTIDE SEQUENCE</scope>
    <source>
        <strain evidence="2">CBS 113818</strain>
    </source>
</reference>
<accession>A0A6A6ZNW1</accession>
<evidence type="ECO:0000313" key="2">
    <source>
        <dbReference type="EMBL" id="KAF2822781.1"/>
    </source>
</evidence>
<feature type="compositionally biased region" description="Basic and acidic residues" evidence="1">
    <location>
        <begin position="259"/>
        <end position="276"/>
    </location>
</feature>
<proteinExistence type="predicted"/>
<evidence type="ECO:0000313" key="3">
    <source>
        <dbReference type="Proteomes" id="UP000799424"/>
    </source>
</evidence>
<feature type="region of interest" description="Disordered" evidence="1">
    <location>
        <begin position="455"/>
        <end position="481"/>
    </location>
</feature>
<gene>
    <name evidence="2" type="ORF">CC86DRAFT_384981</name>
</gene>
<feature type="region of interest" description="Disordered" evidence="1">
    <location>
        <begin position="259"/>
        <end position="278"/>
    </location>
</feature>
<dbReference type="EMBL" id="MU006233">
    <property type="protein sequence ID" value="KAF2822781.1"/>
    <property type="molecule type" value="Genomic_DNA"/>
</dbReference>
<name>A0A6A6ZNW1_9PLEO</name>
<sequence length="502" mass="56095">MSWHLKRAFGTAALDRYPVGFKEDRERSTSLSRRPVRPFLRRPSTNGIILQTAAANAATSIASLAVVVPDHPRITRARSRSSEALIPWKQPRRHSVSGSDRIQLSHAPLLHPAPNHALALFTTPRGHQRGRGISTNPFAMDIPDLSLRSTFSPPYYKDPISSSPCMCKYTIYNLECGHPSEDHVETRDCPHFHRTQVPCDRDNPANRGRVSIRTEDRAGLCKKCLRRQREKAELDAMVRDEERARQQSLAEAKEREAAAKAHEERMYKESAEEYERQRRKREQEDIEYMLQKSREEAAIQEQKERDDLARALQESCRLEPAERNVSVNKKVTKGQQNIEGGTMSWARTDKITTTETKRRNIPIPPLPPPQKAPVQLPSPPQTPIRAAPRPRTPPVEKPAAPVDFSAPATGAQDYGHYTIGGRRQPIHESQKQQAAKYLNSPVTPISPAPIVRLGSGVQPNSPSPRQVHAGSPAVVPVGDLSETTDLGAKGRCYSYALGVCVK</sequence>